<protein>
    <submittedName>
        <fullName evidence="3">Vacuolar protein sorting-associated protein 8</fullName>
    </submittedName>
</protein>
<proteinExistence type="predicted"/>
<accession>A0A6A4XD99</accession>
<dbReference type="Pfam" id="PF12816">
    <property type="entry name" value="TPR_Vps8"/>
    <property type="match status" value="1"/>
</dbReference>
<comment type="caution">
    <text evidence="3">The sequence shown here is derived from an EMBL/GenBank/DDBJ whole genome shotgun (WGS) entry which is preliminary data.</text>
</comment>
<feature type="region of interest" description="Disordered" evidence="1">
    <location>
        <begin position="455"/>
        <end position="510"/>
    </location>
</feature>
<feature type="compositionally biased region" description="Basic and acidic residues" evidence="1">
    <location>
        <begin position="455"/>
        <end position="471"/>
    </location>
</feature>
<keyword evidence="4" id="KW-1185">Reference proteome</keyword>
<dbReference type="GO" id="GO:0034058">
    <property type="term" value="P:endosomal vesicle fusion"/>
    <property type="evidence" value="ECO:0007669"/>
    <property type="project" value="TreeGrafter"/>
</dbReference>
<dbReference type="AlphaFoldDB" id="A0A6A4XD99"/>
<evidence type="ECO:0000313" key="4">
    <source>
        <dbReference type="Proteomes" id="UP000440578"/>
    </source>
</evidence>
<dbReference type="InterPro" id="IPR045111">
    <property type="entry name" value="Vps41/Vps8"/>
</dbReference>
<dbReference type="PANTHER" id="PTHR12616:SF8">
    <property type="entry name" value="VACUOLAR PROTEIN SORTING-ASSOCIATED PROTEIN 8 HOMOLOG"/>
    <property type="match status" value="1"/>
</dbReference>
<dbReference type="GO" id="GO:0030897">
    <property type="term" value="C:HOPS complex"/>
    <property type="evidence" value="ECO:0007669"/>
    <property type="project" value="TreeGrafter"/>
</dbReference>
<evidence type="ECO:0000313" key="3">
    <source>
        <dbReference type="EMBL" id="KAF0314004.1"/>
    </source>
</evidence>
<dbReference type="PANTHER" id="PTHR12616">
    <property type="entry name" value="VACUOLAR PROTEIN SORTING VPS41"/>
    <property type="match status" value="1"/>
</dbReference>
<dbReference type="GO" id="GO:0006623">
    <property type="term" value="P:protein targeting to vacuole"/>
    <property type="evidence" value="ECO:0007669"/>
    <property type="project" value="InterPro"/>
</dbReference>
<sequence length="510" mass="55702">MRREVLFGRVTSLLESEPAGVPLLLDGLLPHISAGRLTAPPPLVMQRLVTHLEQQGRLQTLEECLVRVDIPSLDINQVLPMCWRRGLYDVIVRIHTVGMGDYVSPLLEMLSRLSALLADGAPLMDGQAQLGNKLLVYISSCLAGRGYPSGQIPSERVHEVKLAVLSALTAVHSKNAADTERPYPHLRTLLTFDTREFLNVLSLSFEEDVFCSELGMRHRQRIVDILLTLMVDKEEYSASQVGSLFTFIARQMALPNSTVSVSRDLFDKSVPTARLVSRLSAAIRLCQRSAGRLARRTPSEGLVHTAREGRGIQASDLDAALVKGLVPMVVGSMIGHVPLPEVMRRLLKEPAYSGGQLGQLRPLLADLLRTCEYERVLYDSARRITQADTWHGHVQKRHVQSRGYGAPGRCHVCSRRPDLQAGQMLAFRCGHFCHTACSPPAEAGQERRCALCHGRDAQRPGRGPESKEDSGQRSGDSGGGGSEPAAPAVVRAGPTAITGPSLTDLVLAER</sequence>
<gene>
    <name evidence="3" type="primary">Vps8_2</name>
    <name evidence="3" type="ORF">FJT64_001605</name>
</gene>
<dbReference type="Proteomes" id="UP000440578">
    <property type="component" value="Unassembled WGS sequence"/>
</dbReference>
<feature type="domain" description="Vacuolar protein sorting-associated protein 8 central" evidence="2">
    <location>
        <begin position="25"/>
        <end position="205"/>
    </location>
</feature>
<dbReference type="EMBL" id="VIIS01000059">
    <property type="protein sequence ID" value="KAF0314004.1"/>
    <property type="molecule type" value="Genomic_DNA"/>
</dbReference>
<dbReference type="GO" id="GO:0005770">
    <property type="term" value="C:late endosome"/>
    <property type="evidence" value="ECO:0007669"/>
    <property type="project" value="TreeGrafter"/>
</dbReference>
<evidence type="ECO:0000256" key="1">
    <source>
        <dbReference type="SAM" id="MobiDB-lite"/>
    </source>
</evidence>
<name>A0A6A4XD99_AMPAM</name>
<dbReference type="OrthoDB" id="289913at2759"/>
<organism evidence="3 4">
    <name type="scientific">Amphibalanus amphitrite</name>
    <name type="common">Striped barnacle</name>
    <name type="synonym">Balanus amphitrite</name>
    <dbReference type="NCBI Taxonomy" id="1232801"/>
    <lineage>
        <taxon>Eukaryota</taxon>
        <taxon>Metazoa</taxon>
        <taxon>Ecdysozoa</taxon>
        <taxon>Arthropoda</taxon>
        <taxon>Crustacea</taxon>
        <taxon>Multicrustacea</taxon>
        <taxon>Cirripedia</taxon>
        <taxon>Thoracica</taxon>
        <taxon>Thoracicalcarea</taxon>
        <taxon>Balanomorpha</taxon>
        <taxon>Balanoidea</taxon>
        <taxon>Balanidae</taxon>
        <taxon>Amphibalaninae</taxon>
        <taxon>Amphibalanus</taxon>
    </lineage>
</organism>
<evidence type="ECO:0000259" key="2">
    <source>
        <dbReference type="Pfam" id="PF12816"/>
    </source>
</evidence>
<dbReference type="InterPro" id="IPR025941">
    <property type="entry name" value="Vps8_central_dom"/>
</dbReference>
<reference evidence="3 4" key="1">
    <citation type="submission" date="2019-07" db="EMBL/GenBank/DDBJ databases">
        <title>Draft genome assembly of a fouling barnacle, Amphibalanus amphitrite (Darwin, 1854): The first reference genome for Thecostraca.</title>
        <authorList>
            <person name="Kim W."/>
        </authorList>
    </citation>
    <scope>NUCLEOTIDE SEQUENCE [LARGE SCALE GENOMIC DNA]</scope>
    <source>
        <strain evidence="3">SNU_AA5</strain>
        <tissue evidence="3">Soma without cirri and trophi</tissue>
    </source>
</reference>